<accession>A0ABQ9EI87</accession>
<proteinExistence type="inferred from homology"/>
<dbReference type="InterPro" id="IPR017248">
    <property type="entry name" value="HAX-1"/>
</dbReference>
<name>A0ABQ9EI87_TEGGR</name>
<feature type="region of interest" description="Disordered" evidence="5">
    <location>
        <begin position="253"/>
        <end position="276"/>
    </location>
</feature>
<evidence type="ECO:0000256" key="4">
    <source>
        <dbReference type="ARBA" id="ARBA00022553"/>
    </source>
</evidence>
<evidence type="ECO:0000313" key="6">
    <source>
        <dbReference type="EMBL" id="KAJ8304895.1"/>
    </source>
</evidence>
<gene>
    <name evidence="6" type="ORF">KUTeg_018478</name>
</gene>
<keyword evidence="7" id="KW-1185">Reference proteome</keyword>
<dbReference type="EMBL" id="JARBDR010000903">
    <property type="protein sequence ID" value="KAJ8304895.1"/>
    <property type="molecule type" value="Genomic_DNA"/>
</dbReference>
<evidence type="ECO:0000256" key="1">
    <source>
        <dbReference type="ARBA" id="ARBA00004496"/>
    </source>
</evidence>
<keyword evidence="4" id="KW-0597">Phosphoprotein</keyword>
<reference evidence="6 7" key="1">
    <citation type="submission" date="2022-12" db="EMBL/GenBank/DDBJ databases">
        <title>Chromosome-level genome of Tegillarca granosa.</title>
        <authorList>
            <person name="Kim J."/>
        </authorList>
    </citation>
    <scope>NUCLEOTIDE SEQUENCE [LARGE SCALE GENOMIC DNA]</scope>
    <source>
        <strain evidence="6">Teg-2019</strain>
        <tissue evidence="6">Adductor muscle</tissue>
    </source>
</reference>
<evidence type="ECO:0000256" key="5">
    <source>
        <dbReference type="SAM" id="MobiDB-lite"/>
    </source>
</evidence>
<organism evidence="6 7">
    <name type="scientific">Tegillarca granosa</name>
    <name type="common">Malaysian cockle</name>
    <name type="synonym">Anadara granosa</name>
    <dbReference type="NCBI Taxonomy" id="220873"/>
    <lineage>
        <taxon>Eukaryota</taxon>
        <taxon>Metazoa</taxon>
        <taxon>Spiralia</taxon>
        <taxon>Lophotrochozoa</taxon>
        <taxon>Mollusca</taxon>
        <taxon>Bivalvia</taxon>
        <taxon>Autobranchia</taxon>
        <taxon>Pteriomorphia</taxon>
        <taxon>Arcoida</taxon>
        <taxon>Arcoidea</taxon>
        <taxon>Arcidae</taxon>
        <taxon>Tegillarca</taxon>
    </lineage>
</organism>
<keyword evidence="3" id="KW-0963">Cytoplasm</keyword>
<feature type="compositionally biased region" description="Basic and acidic residues" evidence="5">
    <location>
        <begin position="84"/>
        <end position="107"/>
    </location>
</feature>
<feature type="region of interest" description="Disordered" evidence="5">
    <location>
        <begin position="84"/>
        <end position="120"/>
    </location>
</feature>
<dbReference type="Proteomes" id="UP001217089">
    <property type="component" value="Unassembled WGS sequence"/>
</dbReference>
<evidence type="ECO:0000256" key="2">
    <source>
        <dbReference type="ARBA" id="ARBA00008332"/>
    </source>
</evidence>
<dbReference type="PANTHER" id="PTHR14938">
    <property type="entry name" value="HCLS1-ASSOCIATED PROTEIN X-1"/>
    <property type="match status" value="1"/>
</dbReference>
<comment type="subcellular location">
    <subcellularLocation>
        <location evidence="1">Cytoplasm</location>
    </subcellularLocation>
</comment>
<evidence type="ECO:0000313" key="7">
    <source>
        <dbReference type="Proteomes" id="UP001217089"/>
    </source>
</evidence>
<feature type="compositionally biased region" description="Polar residues" evidence="5">
    <location>
        <begin position="110"/>
        <end position="119"/>
    </location>
</feature>
<protein>
    <submittedName>
        <fullName evidence="6">Uncharacterized protein</fullName>
    </submittedName>
</protein>
<comment type="similarity">
    <text evidence="2">Belongs to the MLF family.</text>
</comment>
<sequence>MSLGDFIKSIFGFKSDRCQPNENIPDFYVFYEGDQEEQGQPYPHNGFDNLFHHFHGNMFQQMEELSRHMEDMFHNSGHVEFHIPPDFEGPHQKPPENPRDHMLKEPDGYTESQSQQPTTFLPPQGPRFFHPPPFFGRLPSPRIKDPDIEDLTVNSRSPSFGGSPFRSFTWSGSSTFSSQTIRGTEGKIEQKRTVRDSNGNEEITITRSIGNQTHSVTTKKDKTGVTTEKIENFQNMDQDDLSKFEDKWRRNQQAIEDNPGDRMINPAPIKPDRGDNDSFFKKFFGF</sequence>
<dbReference type="Pfam" id="PF10248">
    <property type="entry name" value="Mlf1IP"/>
    <property type="match status" value="1"/>
</dbReference>
<comment type="caution">
    <text evidence="6">The sequence shown here is derived from an EMBL/GenBank/DDBJ whole genome shotgun (WGS) entry which is preliminary data.</text>
</comment>
<evidence type="ECO:0000256" key="3">
    <source>
        <dbReference type="ARBA" id="ARBA00022490"/>
    </source>
</evidence>
<dbReference type="PANTHER" id="PTHR14938:SF2">
    <property type="entry name" value="HCLS1-ASSOCIATED PROTEIN X-1"/>
    <property type="match status" value="1"/>
</dbReference>
<dbReference type="InterPro" id="IPR019376">
    <property type="entry name" value="Myeloid_leukemia_factor"/>
</dbReference>